<comment type="caution">
    <text evidence="2">The sequence shown here is derived from an EMBL/GenBank/DDBJ whole genome shotgun (WGS) entry which is preliminary data.</text>
</comment>
<dbReference type="Gene3D" id="3.40.50.1110">
    <property type="entry name" value="SGNH hydrolase"/>
    <property type="match status" value="1"/>
</dbReference>
<evidence type="ECO:0000259" key="1">
    <source>
        <dbReference type="Pfam" id="PF13472"/>
    </source>
</evidence>
<gene>
    <name evidence="2" type="ORF">POL58_16185</name>
</gene>
<dbReference type="Pfam" id="PF13472">
    <property type="entry name" value="Lipase_GDSL_2"/>
    <property type="match status" value="1"/>
</dbReference>
<dbReference type="GO" id="GO:0016787">
    <property type="term" value="F:hydrolase activity"/>
    <property type="evidence" value="ECO:0007669"/>
    <property type="project" value="UniProtKB-KW"/>
</dbReference>
<name>A0ABT5B754_9BACT</name>
<organism evidence="2 3">
    <name type="scientific">Nannocystis radixulma</name>
    <dbReference type="NCBI Taxonomy" id="2995305"/>
    <lineage>
        <taxon>Bacteria</taxon>
        <taxon>Pseudomonadati</taxon>
        <taxon>Myxococcota</taxon>
        <taxon>Polyangia</taxon>
        <taxon>Nannocystales</taxon>
        <taxon>Nannocystaceae</taxon>
        <taxon>Nannocystis</taxon>
    </lineage>
</organism>
<dbReference type="InterPro" id="IPR013830">
    <property type="entry name" value="SGNH_hydro"/>
</dbReference>
<dbReference type="InterPro" id="IPR036514">
    <property type="entry name" value="SGNH_hydro_sf"/>
</dbReference>
<dbReference type="SUPFAM" id="SSF52266">
    <property type="entry name" value="SGNH hydrolase"/>
    <property type="match status" value="1"/>
</dbReference>
<dbReference type="InterPro" id="IPR051532">
    <property type="entry name" value="Ester_Hydrolysis_Enzymes"/>
</dbReference>
<sequence>MPTHFVALGDSAGAGFGVPAGAGYVDRVYARLQQRDPSARLLNLARNGATTETLRAEQLNAALVARPTVCSLFIGGNDLWRGVMPSHYGRNLEAIADRLDRARCHVIVGTLPNMSHAPAAALAERFLGIARAQIEERIVAYNERVRRLAIDHSYALVDLFGATRLDEHAEYFAADGFHPSTAGHAAWYEAIWPAFAALHPQGSS</sequence>
<evidence type="ECO:0000313" key="2">
    <source>
        <dbReference type="EMBL" id="MDC0669293.1"/>
    </source>
</evidence>
<accession>A0ABT5B754</accession>
<feature type="domain" description="SGNH hydrolase-type esterase" evidence="1">
    <location>
        <begin position="7"/>
        <end position="186"/>
    </location>
</feature>
<evidence type="ECO:0000313" key="3">
    <source>
        <dbReference type="Proteomes" id="UP001217838"/>
    </source>
</evidence>
<protein>
    <submittedName>
        <fullName evidence="2">SGNH/GDSL hydrolase family protein</fullName>
    </submittedName>
</protein>
<dbReference type="EMBL" id="JAQNDN010000007">
    <property type="protein sequence ID" value="MDC0669293.1"/>
    <property type="molecule type" value="Genomic_DNA"/>
</dbReference>
<reference evidence="2 3" key="1">
    <citation type="submission" date="2022-11" db="EMBL/GenBank/DDBJ databases">
        <title>Minimal conservation of predation-associated metabolite biosynthetic gene clusters underscores biosynthetic potential of Myxococcota including descriptions for ten novel species: Archangium lansinium sp. nov., Myxococcus landrumus sp. nov., Nannocystis bai.</title>
        <authorList>
            <person name="Ahearne A."/>
            <person name="Stevens C."/>
            <person name="Dowd S."/>
        </authorList>
    </citation>
    <scope>NUCLEOTIDE SEQUENCE [LARGE SCALE GENOMIC DNA]</scope>
    <source>
        <strain evidence="2 3">NCELM</strain>
    </source>
</reference>
<keyword evidence="2" id="KW-0378">Hydrolase</keyword>
<dbReference type="RefSeq" id="WP_271999067.1">
    <property type="nucleotide sequence ID" value="NZ_JAQNDN010000007.1"/>
</dbReference>
<dbReference type="PANTHER" id="PTHR30383">
    <property type="entry name" value="THIOESTERASE 1/PROTEASE 1/LYSOPHOSPHOLIPASE L1"/>
    <property type="match status" value="1"/>
</dbReference>
<dbReference type="Proteomes" id="UP001217838">
    <property type="component" value="Unassembled WGS sequence"/>
</dbReference>
<dbReference type="PANTHER" id="PTHR30383:SF5">
    <property type="entry name" value="SGNH HYDROLASE-TYPE ESTERASE DOMAIN-CONTAINING PROTEIN"/>
    <property type="match status" value="1"/>
</dbReference>
<keyword evidence="3" id="KW-1185">Reference proteome</keyword>
<proteinExistence type="predicted"/>
<dbReference type="CDD" id="cd01832">
    <property type="entry name" value="SGNH_hydrolase_like_1"/>
    <property type="match status" value="1"/>
</dbReference>